<evidence type="ECO:0000256" key="4">
    <source>
        <dbReference type="ARBA" id="ARBA00022723"/>
    </source>
</evidence>
<accession>A0ABW5UEB4</accession>
<evidence type="ECO:0000256" key="1">
    <source>
        <dbReference type="ARBA" id="ARBA00001936"/>
    </source>
</evidence>
<gene>
    <name evidence="8" type="ORF">ACFSQ6_06915</name>
</gene>
<comment type="cofactor">
    <cofactor evidence="2">
        <name>Mg(2+)</name>
        <dbReference type="ChEBI" id="CHEBI:18420"/>
    </cofactor>
</comment>
<dbReference type="SUPFAM" id="SSF56219">
    <property type="entry name" value="DNase I-like"/>
    <property type="match status" value="1"/>
</dbReference>
<dbReference type="CDD" id="cd10281">
    <property type="entry name" value="Nape_like_AP-endo"/>
    <property type="match status" value="1"/>
</dbReference>
<evidence type="ECO:0000313" key="9">
    <source>
        <dbReference type="Proteomes" id="UP001597418"/>
    </source>
</evidence>
<dbReference type="InterPro" id="IPR036691">
    <property type="entry name" value="Endo/exonu/phosph_ase_sf"/>
</dbReference>
<keyword evidence="6" id="KW-0460">Magnesium</keyword>
<dbReference type="InterPro" id="IPR004808">
    <property type="entry name" value="AP_endonuc_1"/>
</dbReference>
<dbReference type="PANTHER" id="PTHR22748">
    <property type="entry name" value="AP ENDONUCLEASE"/>
    <property type="match status" value="1"/>
</dbReference>
<dbReference type="GO" id="GO:0008311">
    <property type="term" value="F:double-stranded DNA 3'-5' DNA exonuclease activity"/>
    <property type="evidence" value="ECO:0007669"/>
    <property type="project" value="UniProtKB-EC"/>
</dbReference>
<dbReference type="Pfam" id="PF03372">
    <property type="entry name" value="Exo_endo_phos"/>
    <property type="match status" value="1"/>
</dbReference>
<name>A0ABW5UEB4_9SPHI</name>
<comment type="cofactor">
    <cofactor evidence="1">
        <name>Mn(2+)</name>
        <dbReference type="ChEBI" id="CHEBI:29035"/>
    </cofactor>
</comment>
<dbReference type="PROSITE" id="PS00727">
    <property type="entry name" value="AP_NUCLEASE_F1_2"/>
    <property type="match status" value="1"/>
</dbReference>
<dbReference type="EMBL" id="JBHUMB010000006">
    <property type="protein sequence ID" value="MFD2743124.1"/>
    <property type="molecule type" value="Genomic_DNA"/>
</dbReference>
<evidence type="ECO:0000256" key="5">
    <source>
        <dbReference type="ARBA" id="ARBA00022801"/>
    </source>
</evidence>
<evidence type="ECO:0000256" key="2">
    <source>
        <dbReference type="ARBA" id="ARBA00001946"/>
    </source>
</evidence>
<dbReference type="Gene3D" id="3.60.10.10">
    <property type="entry name" value="Endonuclease/exonuclease/phosphatase"/>
    <property type="match status" value="1"/>
</dbReference>
<dbReference type="NCBIfam" id="TIGR00633">
    <property type="entry name" value="xth"/>
    <property type="match status" value="1"/>
</dbReference>
<dbReference type="NCBIfam" id="TIGR00195">
    <property type="entry name" value="exoDNase_III"/>
    <property type="match status" value="1"/>
</dbReference>
<comment type="similarity">
    <text evidence="3">Belongs to the DNA repair enzymes AP/ExoA family.</text>
</comment>
<evidence type="ECO:0000256" key="3">
    <source>
        <dbReference type="ARBA" id="ARBA00007092"/>
    </source>
</evidence>
<evidence type="ECO:0000259" key="7">
    <source>
        <dbReference type="Pfam" id="PF03372"/>
    </source>
</evidence>
<sequence>MKIITYNVNGIRAALKKGWLEWLKTAAPDVICIQEIKATPDQVPELVYLEQMGYEHYWYPAQKKGYSGTAIFTRKTPKQVVYGCGHEDYDFEGRTIRVDFDELSVMSVYFPSGTTGDIRQTFKYRFLDDFQAYSNKLIEEQPKLVVCGDFNICHRAIDIHNPKSNANTSGFLPQEREWMEQYLASGFIDSFRHLNPEPHNYTWWSYRAGSRGKNLGWRIDYNMVSKALENQIVSSSIMAEAVHSDHCPTVVELAL</sequence>
<protein>
    <submittedName>
        <fullName evidence="8">Exodeoxyribonuclease III</fullName>
        <ecNumber evidence="8">3.1.11.2</ecNumber>
    </submittedName>
</protein>
<evidence type="ECO:0000313" key="8">
    <source>
        <dbReference type="EMBL" id="MFD2743124.1"/>
    </source>
</evidence>
<dbReference type="InterPro" id="IPR020847">
    <property type="entry name" value="AP_endonuclease_F1_BS"/>
</dbReference>
<evidence type="ECO:0000256" key="6">
    <source>
        <dbReference type="ARBA" id="ARBA00022842"/>
    </source>
</evidence>
<dbReference type="RefSeq" id="WP_066756513.1">
    <property type="nucleotide sequence ID" value="NZ_JBHUMB010000006.1"/>
</dbReference>
<keyword evidence="4" id="KW-0479">Metal-binding</keyword>
<feature type="domain" description="Endonuclease/exonuclease/phosphatase" evidence="7">
    <location>
        <begin position="4"/>
        <end position="246"/>
    </location>
</feature>
<keyword evidence="9" id="KW-1185">Reference proteome</keyword>
<reference evidence="9" key="1">
    <citation type="journal article" date="2019" name="Int. J. Syst. Evol. Microbiol.">
        <title>The Global Catalogue of Microorganisms (GCM) 10K type strain sequencing project: providing services to taxonomists for standard genome sequencing and annotation.</title>
        <authorList>
            <consortium name="The Broad Institute Genomics Platform"/>
            <consortium name="The Broad Institute Genome Sequencing Center for Infectious Disease"/>
            <person name="Wu L."/>
            <person name="Ma J."/>
        </authorList>
    </citation>
    <scope>NUCLEOTIDE SEQUENCE [LARGE SCALE GENOMIC DNA]</scope>
    <source>
        <strain evidence="9">KCTC 42247</strain>
    </source>
</reference>
<dbReference type="Proteomes" id="UP001597418">
    <property type="component" value="Unassembled WGS sequence"/>
</dbReference>
<dbReference type="InterPro" id="IPR020848">
    <property type="entry name" value="AP_endonuclease_F1_CS"/>
</dbReference>
<dbReference type="InterPro" id="IPR005135">
    <property type="entry name" value="Endo/exonuclease/phosphatase"/>
</dbReference>
<dbReference type="EC" id="3.1.11.2" evidence="8"/>
<comment type="caution">
    <text evidence="8">The sequence shown here is derived from an EMBL/GenBank/DDBJ whole genome shotgun (WGS) entry which is preliminary data.</text>
</comment>
<dbReference type="PROSITE" id="PS51435">
    <property type="entry name" value="AP_NUCLEASE_F1_4"/>
    <property type="match status" value="1"/>
</dbReference>
<proteinExistence type="inferred from homology"/>
<dbReference type="PANTHER" id="PTHR22748:SF6">
    <property type="entry name" value="DNA-(APURINIC OR APYRIMIDINIC SITE) ENDONUCLEASE"/>
    <property type="match status" value="1"/>
</dbReference>
<dbReference type="PROSITE" id="PS00726">
    <property type="entry name" value="AP_NUCLEASE_F1_1"/>
    <property type="match status" value="1"/>
</dbReference>
<keyword evidence="5 8" id="KW-0378">Hydrolase</keyword>
<organism evidence="8 9">
    <name type="scientific">Sphingobacterium populi</name>
    <dbReference type="NCBI Taxonomy" id="1812824"/>
    <lineage>
        <taxon>Bacteria</taxon>
        <taxon>Pseudomonadati</taxon>
        <taxon>Bacteroidota</taxon>
        <taxon>Sphingobacteriia</taxon>
        <taxon>Sphingobacteriales</taxon>
        <taxon>Sphingobacteriaceae</taxon>
        <taxon>Sphingobacterium</taxon>
    </lineage>
</organism>